<reference evidence="1 2" key="1">
    <citation type="journal article" date="2022" name="DNA Res.">
        <title>Chromosomal-level genome assembly of the orchid tree Bauhinia variegata (Leguminosae; Cercidoideae) supports the allotetraploid origin hypothesis of Bauhinia.</title>
        <authorList>
            <person name="Zhong Y."/>
            <person name="Chen Y."/>
            <person name="Zheng D."/>
            <person name="Pang J."/>
            <person name="Liu Y."/>
            <person name="Luo S."/>
            <person name="Meng S."/>
            <person name="Qian L."/>
            <person name="Wei D."/>
            <person name="Dai S."/>
            <person name="Zhou R."/>
        </authorList>
    </citation>
    <scope>NUCLEOTIDE SEQUENCE [LARGE SCALE GENOMIC DNA]</scope>
    <source>
        <strain evidence="1">BV-YZ2020</strain>
    </source>
</reference>
<name>A0ACB9LRZ1_BAUVA</name>
<evidence type="ECO:0000313" key="1">
    <source>
        <dbReference type="EMBL" id="KAI4314049.1"/>
    </source>
</evidence>
<sequence>MELLIIITMLSIFFVPCASQQIDLHLQHSLQPQENGQQVVSLTTLPRKLKLTEQVQENEGIDFTSYKKQQKEKLQISVKQEQKKQSVVIGGKGETGDDHDPSQYFTMDYSRARRGRRPIHNKHLPVAP</sequence>
<keyword evidence="2" id="KW-1185">Reference proteome</keyword>
<dbReference type="EMBL" id="CM039436">
    <property type="protein sequence ID" value="KAI4314049.1"/>
    <property type="molecule type" value="Genomic_DNA"/>
</dbReference>
<organism evidence="1 2">
    <name type="scientific">Bauhinia variegata</name>
    <name type="common">Purple orchid tree</name>
    <name type="synonym">Phanera variegata</name>
    <dbReference type="NCBI Taxonomy" id="167791"/>
    <lineage>
        <taxon>Eukaryota</taxon>
        <taxon>Viridiplantae</taxon>
        <taxon>Streptophyta</taxon>
        <taxon>Embryophyta</taxon>
        <taxon>Tracheophyta</taxon>
        <taxon>Spermatophyta</taxon>
        <taxon>Magnoliopsida</taxon>
        <taxon>eudicotyledons</taxon>
        <taxon>Gunneridae</taxon>
        <taxon>Pentapetalae</taxon>
        <taxon>rosids</taxon>
        <taxon>fabids</taxon>
        <taxon>Fabales</taxon>
        <taxon>Fabaceae</taxon>
        <taxon>Cercidoideae</taxon>
        <taxon>Cercideae</taxon>
        <taxon>Bauhiniinae</taxon>
        <taxon>Bauhinia</taxon>
    </lineage>
</organism>
<evidence type="ECO:0000313" key="2">
    <source>
        <dbReference type="Proteomes" id="UP000828941"/>
    </source>
</evidence>
<comment type="caution">
    <text evidence="1">The sequence shown here is derived from an EMBL/GenBank/DDBJ whole genome shotgun (WGS) entry which is preliminary data.</text>
</comment>
<gene>
    <name evidence="1" type="ORF">L6164_026992</name>
</gene>
<protein>
    <submittedName>
        <fullName evidence="1">Uncharacterized protein</fullName>
    </submittedName>
</protein>
<dbReference type="Proteomes" id="UP000828941">
    <property type="component" value="Chromosome 11"/>
</dbReference>
<accession>A0ACB9LRZ1</accession>
<proteinExistence type="predicted"/>